<dbReference type="STRING" id="2163413.A0A4P6XJJ3"/>
<dbReference type="InterPro" id="IPR011012">
    <property type="entry name" value="Longin-like_dom_sf"/>
</dbReference>
<evidence type="ECO:0000256" key="6">
    <source>
        <dbReference type="ARBA" id="ARBA00038179"/>
    </source>
</evidence>
<keyword evidence="4 7" id="KW-0931">ER-Golgi transport</keyword>
<gene>
    <name evidence="8" type="primary">MPUL0B06740</name>
    <name evidence="8" type="ORF">METSCH_B06740</name>
</gene>
<name>A0A4P6XJJ3_9ASCO</name>
<keyword evidence="5 7" id="KW-0333">Golgi apparatus</keyword>
<evidence type="ECO:0000313" key="9">
    <source>
        <dbReference type="Proteomes" id="UP000292447"/>
    </source>
</evidence>
<dbReference type="PANTHER" id="PTHR23249">
    <property type="entry name" value="TRAFFICKING PROTEIN PARTICLE COMPLEX SUBUNIT"/>
    <property type="match status" value="1"/>
</dbReference>
<dbReference type="GO" id="GO:0005783">
    <property type="term" value="C:endoplasmic reticulum"/>
    <property type="evidence" value="ECO:0007669"/>
    <property type="project" value="UniProtKB-SubCell"/>
</dbReference>
<dbReference type="PANTHER" id="PTHR23249:SF15">
    <property type="entry name" value="TRAFFICKING PROTEIN PARTICLE COMPLEX SUBUNIT 4"/>
    <property type="match status" value="1"/>
</dbReference>
<dbReference type="InterPro" id="IPR007233">
    <property type="entry name" value="TRAPPC"/>
</dbReference>
<evidence type="ECO:0000256" key="3">
    <source>
        <dbReference type="ARBA" id="ARBA00022824"/>
    </source>
</evidence>
<dbReference type="AlphaFoldDB" id="A0A4P6XJJ3"/>
<evidence type="ECO:0000256" key="1">
    <source>
        <dbReference type="ARBA" id="ARBA00004555"/>
    </source>
</evidence>
<keyword evidence="2 7" id="KW-0813">Transport</keyword>
<evidence type="ECO:0000256" key="2">
    <source>
        <dbReference type="ARBA" id="ARBA00022448"/>
    </source>
</evidence>
<evidence type="ECO:0000313" key="8">
    <source>
        <dbReference type="EMBL" id="QBM87472.1"/>
    </source>
</evidence>
<dbReference type="SUPFAM" id="SSF64356">
    <property type="entry name" value="SNARE-like"/>
    <property type="match status" value="1"/>
</dbReference>
<comment type="subcellular location">
    <subcellularLocation>
        <location evidence="7">Endoplasmic reticulum</location>
    </subcellularLocation>
    <subcellularLocation>
        <location evidence="7">Golgi apparatus</location>
        <location evidence="7">cis-Golgi network</location>
    </subcellularLocation>
    <subcellularLocation>
        <location evidence="1">Golgi apparatus</location>
    </subcellularLocation>
</comment>
<comment type="subunit">
    <text evidence="7">Part of the multisubunit transport protein particle (TRAPP) complex.</text>
</comment>
<comment type="similarity">
    <text evidence="6">Belongs to the TRAPP small subunits family. TRAPPC4 subfamily.</text>
</comment>
<dbReference type="Gene3D" id="3.30.450.70">
    <property type="match status" value="1"/>
</dbReference>
<dbReference type="SMART" id="SM01399">
    <property type="entry name" value="Sybindin"/>
    <property type="match status" value="1"/>
</dbReference>
<protein>
    <recommendedName>
        <fullName evidence="7">Trafficking protein particle complex subunit</fullName>
    </recommendedName>
</protein>
<dbReference type="GO" id="GO:0005794">
    <property type="term" value="C:Golgi apparatus"/>
    <property type="evidence" value="ECO:0007669"/>
    <property type="project" value="UniProtKB-SubCell"/>
</dbReference>
<reference evidence="9" key="1">
    <citation type="submission" date="2019-03" db="EMBL/GenBank/DDBJ databases">
        <title>Snf2 controls pulcherriminic acid biosynthesis and connects pigmentation and antifungal activity of the yeast Metschnikowia pulcherrima.</title>
        <authorList>
            <person name="Gore-Lloyd D."/>
            <person name="Sumann I."/>
            <person name="Brachmann A.O."/>
            <person name="Schneeberger K."/>
            <person name="Ortiz-Merino R.A."/>
            <person name="Moreno-Beltran M."/>
            <person name="Schlaefli M."/>
            <person name="Kirner P."/>
            <person name="Santos Kron A."/>
            <person name="Wolfe K.H."/>
            <person name="Piel J."/>
            <person name="Ahrens C.H."/>
            <person name="Henk D."/>
            <person name="Freimoser F.M."/>
        </authorList>
    </citation>
    <scope>NUCLEOTIDE SEQUENCE [LARGE SCALE GENOMIC DNA]</scope>
    <source>
        <strain evidence="9">APC 1.2</strain>
    </source>
</reference>
<dbReference type="GO" id="GO:0006888">
    <property type="term" value="P:endoplasmic reticulum to Golgi vesicle-mediated transport"/>
    <property type="evidence" value="ECO:0007669"/>
    <property type="project" value="UniProtKB-UniRule"/>
</dbReference>
<evidence type="ECO:0000256" key="5">
    <source>
        <dbReference type="ARBA" id="ARBA00023034"/>
    </source>
</evidence>
<dbReference type="Pfam" id="PF04099">
    <property type="entry name" value="Sybindin"/>
    <property type="match status" value="1"/>
</dbReference>
<dbReference type="Proteomes" id="UP000292447">
    <property type="component" value="Chromosome II"/>
</dbReference>
<evidence type="ECO:0000256" key="7">
    <source>
        <dbReference type="RuleBase" id="RU366065"/>
    </source>
</evidence>
<accession>A0A4P6XJJ3</accession>
<proteinExistence type="inferred from homology"/>
<dbReference type="GO" id="GO:0030008">
    <property type="term" value="C:TRAPP complex"/>
    <property type="evidence" value="ECO:0007669"/>
    <property type="project" value="UniProtKB-UniRule"/>
</dbReference>
<organism evidence="8 9">
    <name type="scientific">Metschnikowia aff. pulcherrima</name>
    <dbReference type="NCBI Taxonomy" id="2163413"/>
    <lineage>
        <taxon>Eukaryota</taxon>
        <taxon>Fungi</taxon>
        <taxon>Dikarya</taxon>
        <taxon>Ascomycota</taxon>
        <taxon>Saccharomycotina</taxon>
        <taxon>Pichiomycetes</taxon>
        <taxon>Metschnikowiaceae</taxon>
        <taxon>Metschnikowia</taxon>
    </lineage>
</organism>
<evidence type="ECO:0000256" key="4">
    <source>
        <dbReference type="ARBA" id="ARBA00022892"/>
    </source>
</evidence>
<keyword evidence="9" id="KW-1185">Reference proteome</keyword>
<sequence length="180" mass="19806">MQIYSLYILNKAGGLIYQNDLNPGLARLSANDYLVLAGTLHGVHAISTRIRAADLMVPKDDTNSVNSEILLSGRARLPNTNTLGLQHVDTDLFSLYVFQTLTGLKFVIVTSPPKHAANARSGSQGELSRQFDAVGSAYRQFYQYYCDYVMKNPFYALDMPIKCAMFDGKVKAMASVQIGA</sequence>
<keyword evidence="3 7" id="KW-0256">Endoplasmic reticulum</keyword>
<dbReference type="CDD" id="cd14856">
    <property type="entry name" value="TRAPPC4_synbindin"/>
    <property type="match status" value="1"/>
</dbReference>
<dbReference type="EMBL" id="CP034457">
    <property type="protein sequence ID" value="QBM87472.1"/>
    <property type="molecule type" value="Genomic_DNA"/>
</dbReference>